<gene>
    <name evidence="1" type="ORF">BQ2448_3811</name>
</gene>
<sequence length="219" mass="24202">MFIAPQTVDYGSARSRAQYVAVCWLPRLPRVQDSANRLPTALSMNFKDGADYIRAYIKSKPTALVASADTVDDLLKAVHPDKCKVVIVDISSMRSSARMDNYAGEEGHFLPSSGLRQSGHGQTGATYTSVECRRSYRCAGGRPHLFTGAERRKGHQSDQADGLWPDEGPHVADFKAFGHRLNDVLFDVERILEPHSEIPAGSFQTDGLRLHLPLMEFGE</sequence>
<dbReference type="AlphaFoldDB" id="A0A238FE29"/>
<evidence type="ECO:0000313" key="2">
    <source>
        <dbReference type="Proteomes" id="UP000198372"/>
    </source>
</evidence>
<dbReference type="Proteomes" id="UP000198372">
    <property type="component" value="Unassembled WGS sequence"/>
</dbReference>
<keyword evidence="2" id="KW-1185">Reference proteome</keyword>
<protein>
    <submittedName>
        <fullName evidence="1">BQ2448_3811 protein</fullName>
    </submittedName>
</protein>
<accession>A0A238FE29</accession>
<dbReference type="EMBL" id="FMSP01000006">
    <property type="protein sequence ID" value="SCV71049.1"/>
    <property type="molecule type" value="Genomic_DNA"/>
</dbReference>
<evidence type="ECO:0000313" key="1">
    <source>
        <dbReference type="EMBL" id="SCV71049.1"/>
    </source>
</evidence>
<organism evidence="1 2">
    <name type="scientific">Microbotryum intermedium</name>
    <dbReference type="NCBI Taxonomy" id="269621"/>
    <lineage>
        <taxon>Eukaryota</taxon>
        <taxon>Fungi</taxon>
        <taxon>Dikarya</taxon>
        <taxon>Basidiomycota</taxon>
        <taxon>Pucciniomycotina</taxon>
        <taxon>Microbotryomycetes</taxon>
        <taxon>Microbotryales</taxon>
        <taxon>Microbotryaceae</taxon>
        <taxon>Microbotryum</taxon>
    </lineage>
</organism>
<name>A0A238FE29_9BASI</name>
<reference evidence="2" key="1">
    <citation type="submission" date="2016-09" db="EMBL/GenBank/DDBJ databases">
        <authorList>
            <person name="Jeantristanb JTB J.-T."/>
            <person name="Ricardo R."/>
        </authorList>
    </citation>
    <scope>NUCLEOTIDE SEQUENCE [LARGE SCALE GENOMIC DNA]</scope>
</reference>
<proteinExistence type="predicted"/>
<dbReference type="OrthoDB" id="2540886at2759"/>